<keyword evidence="6" id="KW-0653">Protein transport</keyword>
<keyword evidence="6" id="KW-0813">Transport</keyword>
<evidence type="ECO:0000256" key="3">
    <source>
        <dbReference type="ARBA" id="ARBA00022692"/>
    </source>
</evidence>
<dbReference type="Proteomes" id="UP000176204">
    <property type="component" value="Chromosome I"/>
</dbReference>
<dbReference type="RefSeq" id="WP_067777488.1">
    <property type="nucleotide sequence ID" value="NZ_JACVVN010000012.1"/>
</dbReference>
<protein>
    <submittedName>
        <fullName evidence="9">Mota/tolq/exbb proton channel family</fullName>
    </submittedName>
</protein>
<dbReference type="EMBL" id="LT629973">
    <property type="protein sequence ID" value="SEI00245.1"/>
    <property type="molecule type" value="Genomic_DNA"/>
</dbReference>
<comment type="similarity">
    <text evidence="6">Belongs to the exbB/tolQ family.</text>
</comment>
<dbReference type="InterPro" id="IPR050790">
    <property type="entry name" value="ExbB/TolQ_transport"/>
</dbReference>
<dbReference type="InterPro" id="IPR002898">
    <property type="entry name" value="MotA_ExbB_proton_chnl"/>
</dbReference>
<proteinExistence type="inferred from homology"/>
<evidence type="ECO:0000256" key="6">
    <source>
        <dbReference type="RuleBase" id="RU004057"/>
    </source>
</evidence>
<dbReference type="GO" id="GO:0005886">
    <property type="term" value="C:plasma membrane"/>
    <property type="evidence" value="ECO:0007669"/>
    <property type="project" value="UniProtKB-SubCell"/>
</dbReference>
<evidence type="ECO:0000256" key="1">
    <source>
        <dbReference type="ARBA" id="ARBA00004651"/>
    </source>
</evidence>
<dbReference type="STRING" id="1679444.PYTT_2467"/>
<dbReference type="AlphaFoldDB" id="A0A1H6MFB9"/>
<feature type="transmembrane region" description="Helical" evidence="7">
    <location>
        <begin position="124"/>
        <end position="148"/>
    </location>
</feature>
<dbReference type="OrthoDB" id="4045at2"/>
<evidence type="ECO:0000256" key="4">
    <source>
        <dbReference type="ARBA" id="ARBA00022989"/>
    </source>
</evidence>
<evidence type="ECO:0000259" key="8">
    <source>
        <dbReference type="Pfam" id="PF01618"/>
    </source>
</evidence>
<feature type="domain" description="MotA/TolQ/ExbB proton channel" evidence="8">
    <location>
        <begin position="98"/>
        <end position="214"/>
    </location>
</feature>
<gene>
    <name evidence="9" type="ORF">PYTT_2467</name>
</gene>
<keyword evidence="3 7" id="KW-0812">Transmembrane</keyword>
<accession>A0A1H6MFB9</accession>
<evidence type="ECO:0000313" key="9">
    <source>
        <dbReference type="EMBL" id="SEI00245.1"/>
    </source>
</evidence>
<name>A0A1H6MFB9_9BACT</name>
<evidence type="ECO:0000256" key="2">
    <source>
        <dbReference type="ARBA" id="ARBA00022475"/>
    </source>
</evidence>
<dbReference type="Pfam" id="PF01618">
    <property type="entry name" value="MotA_ExbB"/>
    <property type="match status" value="1"/>
</dbReference>
<keyword evidence="4 7" id="KW-1133">Transmembrane helix</keyword>
<dbReference type="PANTHER" id="PTHR30625">
    <property type="entry name" value="PROTEIN TOLQ"/>
    <property type="match status" value="1"/>
</dbReference>
<feature type="transmembrane region" description="Helical" evidence="7">
    <location>
        <begin position="181"/>
        <end position="202"/>
    </location>
</feature>
<feature type="transmembrane region" description="Helical" evidence="7">
    <location>
        <begin position="24"/>
        <end position="45"/>
    </location>
</feature>
<keyword evidence="5 7" id="KW-0472">Membrane</keyword>
<evidence type="ECO:0000313" key="10">
    <source>
        <dbReference type="Proteomes" id="UP000176204"/>
    </source>
</evidence>
<evidence type="ECO:0000256" key="7">
    <source>
        <dbReference type="SAM" id="Phobius"/>
    </source>
</evidence>
<comment type="subcellular location">
    <subcellularLocation>
        <location evidence="1">Cell membrane</location>
        <topology evidence="1">Multi-pass membrane protein</topology>
    </subcellularLocation>
    <subcellularLocation>
        <location evidence="6">Membrane</location>
        <topology evidence="6">Multi-pass membrane protein</topology>
    </subcellularLocation>
</comment>
<dbReference type="GO" id="GO:0017038">
    <property type="term" value="P:protein import"/>
    <property type="evidence" value="ECO:0007669"/>
    <property type="project" value="TreeGrafter"/>
</dbReference>
<dbReference type="KEGG" id="agl:PYTT_2467"/>
<reference evidence="10" key="1">
    <citation type="submission" date="2016-09" db="EMBL/GenBank/DDBJ databases">
        <authorList>
            <person name="Koehorst J."/>
        </authorList>
    </citation>
    <scope>NUCLEOTIDE SEQUENCE [LARGE SCALE GENOMIC DNA]</scope>
</reference>
<keyword evidence="2" id="KW-1003">Cell membrane</keyword>
<evidence type="ECO:0000256" key="5">
    <source>
        <dbReference type="ARBA" id="ARBA00023136"/>
    </source>
</evidence>
<keyword evidence="10" id="KW-1185">Reference proteome</keyword>
<organism evidence="9 10">
    <name type="scientific">Akkermansia glycaniphila</name>
    <dbReference type="NCBI Taxonomy" id="1679444"/>
    <lineage>
        <taxon>Bacteria</taxon>
        <taxon>Pseudomonadati</taxon>
        <taxon>Verrucomicrobiota</taxon>
        <taxon>Verrucomicrobiia</taxon>
        <taxon>Verrucomicrobiales</taxon>
        <taxon>Akkermansiaceae</taxon>
        <taxon>Akkermansia</taxon>
    </lineage>
</organism>
<sequence length="252" mass="27864">MTSVPVLADTITWDLHQLFDKGGFIMYPLLALSFIATIIFFFCLWNTRSGAVLPHRFVSEAELYLRKKDYAGTLALCKYNDSSISRTLQLVVMFLQRNPRASIDEVREVANAEGSRQVNILTRVISWLSDIGAISPMLGLLGTVIGMMKTFIELSNREVGAGLQSAEQGLQQLLAGGMSEALITTAGGLVLGIPCMLAYVFFRSRIQKRITDMEVAMTHLLSVISMQMDREQRLGVATLASPHVESLDDDDI</sequence>
<dbReference type="PANTHER" id="PTHR30625:SF11">
    <property type="entry name" value="MOTA_TOLQ_EXBB PROTON CHANNEL DOMAIN-CONTAINING PROTEIN"/>
    <property type="match status" value="1"/>
</dbReference>